<dbReference type="SUPFAM" id="SSF56112">
    <property type="entry name" value="Protein kinase-like (PK-like)"/>
    <property type="match status" value="1"/>
</dbReference>
<dbReference type="RefSeq" id="WP_245974374.1">
    <property type="nucleotide sequence ID" value="NZ_QTTT01000001.1"/>
</dbReference>
<evidence type="ECO:0000256" key="2">
    <source>
        <dbReference type="ARBA" id="ARBA00022527"/>
    </source>
</evidence>
<evidence type="ECO:0000256" key="8">
    <source>
        <dbReference type="ARBA" id="ARBA00048679"/>
    </source>
</evidence>
<dbReference type="Pfam" id="PF16919">
    <property type="entry name" value="PknG_rubred"/>
    <property type="match status" value="1"/>
</dbReference>
<dbReference type="Pfam" id="PF16918">
    <property type="entry name" value="PknG_TPR"/>
    <property type="match status" value="1"/>
</dbReference>
<dbReference type="EMBL" id="QTTT01000001">
    <property type="protein sequence ID" value="REE97504.1"/>
    <property type="molecule type" value="Genomic_DNA"/>
</dbReference>
<comment type="catalytic activity">
    <reaction evidence="8">
        <text>L-seryl-[protein] + ATP = O-phospho-L-seryl-[protein] + ADP + H(+)</text>
        <dbReference type="Rhea" id="RHEA:17989"/>
        <dbReference type="Rhea" id="RHEA-COMP:9863"/>
        <dbReference type="Rhea" id="RHEA-COMP:11604"/>
        <dbReference type="ChEBI" id="CHEBI:15378"/>
        <dbReference type="ChEBI" id="CHEBI:29999"/>
        <dbReference type="ChEBI" id="CHEBI:30616"/>
        <dbReference type="ChEBI" id="CHEBI:83421"/>
        <dbReference type="ChEBI" id="CHEBI:456216"/>
        <dbReference type="EC" id="2.7.11.1"/>
    </reaction>
</comment>
<dbReference type="AlphaFoldDB" id="A0A3D9SY65"/>
<evidence type="ECO:0000259" key="10">
    <source>
        <dbReference type="PROSITE" id="PS50011"/>
    </source>
</evidence>
<keyword evidence="3" id="KW-0808">Transferase</keyword>
<dbReference type="FunFam" id="1.10.510.10:FF:000306">
    <property type="entry name" value="Serine/threonine protein kinase"/>
    <property type="match status" value="1"/>
</dbReference>
<keyword evidence="5 11" id="KW-0418">Kinase</keyword>
<dbReference type="InterPro" id="IPR031634">
    <property type="entry name" value="PknG_rubred"/>
</dbReference>
<evidence type="ECO:0000256" key="5">
    <source>
        <dbReference type="ARBA" id="ARBA00022777"/>
    </source>
</evidence>
<evidence type="ECO:0000256" key="9">
    <source>
        <dbReference type="SAM" id="MobiDB-lite"/>
    </source>
</evidence>
<dbReference type="InterPro" id="IPR011009">
    <property type="entry name" value="Kinase-like_dom_sf"/>
</dbReference>
<evidence type="ECO:0000313" key="11">
    <source>
        <dbReference type="EMBL" id="REE97504.1"/>
    </source>
</evidence>
<dbReference type="GO" id="GO:0005524">
    <property type="term" value="F:ATP binding"/>
    <property type="evidence" value="ECO:0007669"/>
    <property type="project" value="UniProtKB-KW"/>
</dbReference>
<dbReference type="InterPro" id="IPR011990">
    <property type="entry name" value="TPR-like_helical_dom_sf"/>
</dbReference>
<keyword evidence="12" id="KW-1185">Reference proteome</keyword>
<name>A0A3D9SY65_9ACTN</name>
<dbReference type="PROSITE" id="PS50011">
    <property type="entry name" value="PROTEIN_KINASE_DOM"/>
    <property type="match status" value="1"/>
</dbReference>
<feature type="compositionally biased region" description="Low complexity" evidence="9">
    <location>
        <begin position="121"/>
        <end position="140"/>
    </location>
</feature>
<dbReference type="PANTHER" id="PTHR24363:SF0">
    <property type="entry name" value="SERINE_THREONINE KINASE LIKE DOMAIN CONTAINING 1"/>
    <property type="match status" value="1"/>
</dbReference>
<keyword evidence="6" id="KW-0067">ATP-binding</keyword>
<feature type="domain" description="Protein kinase" evidence="10">
    <location>
        <begin position="275"/>
        <end position="559"/>
    </location>
</feature>
<feature type="compositionally biased region" description="Gly residues" evidence="9">
    <location>
        <begin position="74"/>
        <end position="120"/>
    </location>
</feature>
<organism evidence="11 12">
    <name type="scientific">Thermomonospora umbrina</name>
    <dbReference type="NCBI Taxonomy" id="111806"/>
    <lineage>
        <taxon>Bacteria</taxon>
        <taxon>Bacillati</taxon>
        <taxon>Actinomycetota</taxon>
        <taxon>Actinomycetes</taxon>
        <taxon>Streptosporangiales</taxon>
        <taxon>Thermomonosporaceae</taxon>
        <taxon>Thermomonospora</taxon>
    </lineage>
</organism>
<feature type="compositionally biased region" description="Low complexity" evidence="9">
    <location>
        <begin position="169"/>
        <end position="196"/>
    </location>
</feature>
<comment type="catalytic activity">
    <reaction evidence="7">
        <text>L-threonyl-[protein] + ATP = O-phospho-L-threonyl-[protein] + ADP + H(+)</text>
        <dbReference type="Rhea" id="RHEA:46608"/>
        <dbReference type="Rhea" id="RHEA-COMP:11060"/>
        <dbReference type="Rhea" id="RHEA-COMP:11605"/>
        <dbReference type="ChEBI" id="CHEBI:15378"/>
        <dbReference type="ChEBI" id="CHEBI:30013"/>
        <dbReference type="ChEBI" id="CHEBI:30616"/>
        <dbReference type="ChEBI" id="CHEBI:61977"/>
        <dbReference type="ChEBI" id="CHEBI:456216"/>
        <dbReference type="EC" id="2.7.11.1"/>
    </reaction>
</comment>
<dbReference type="InterPro" id="IPR031636">
    <property type="entry name" value="PknG_TPR"/>
</dbReference>
<evidence type="ECO:0000256" key="4">
    <source>
        <dbReference type="ARBA" id="ARBA00022741"/>
    </source>
</evidence>
<evidence type="ECO:0000256" key="1">
    <source>
        <dbReference type="ARBA" id="ARBA00012513"/>
    </source>
</evidence>
<dbReference type="EC" id="2.7.11.1" evidence="1"/>
<feature type="compositionally biased region" description="Gly residues" evidence="9">
    <location>
        <begin position="152"/>
        <end position="168"/>
    </location>
</feature>
<comment type="caution">
    <text evidence="11">The sequence shown here is derived from an EMBL/GenBank/DDBJ whole genome shotgun (WGS) entry which is preliminary data.</text>
</comment>
<dbReference type="Gene3D" id="1.10.510.10">
    <property type="entry name" value="Transferase(Phosphotransferase) domain 1"/>
    <property type="match status" value="1"/>
</dbReference>
<feature type="region of interest" description="Disordered" evidence="9">
    <location>
        <begin position="22"/>
        <end position="200"/>
    </location>
</feature>
<keyword evidence="2" id="KW-0723">Serine/threonine-protein kinase</keyword>
<proteinExistence type="predicted"/>
<evidence type="ECO:0000256" key="3">
    <source>
        <dbReference type="ARBA" id="ARBA00022679"/>
    </source>
</evidence>
<dbReference type="InterPro" id="IPR000719">
    <property type="entry name" value="Prot_kinase_dom"/>
</dbReference>
<dbReference type="Proteomes" id="UP000256661">
    <property type="component" value="Unassembled WGS sequence"/>
</dbReference>
<gene>
    <name evidence="11" type="ORF">DFJ69_2977</name>
</gene>
<protein>
    <recommendedName>
        <fullName evidence="1">non-specific serine/threonine protein kinase</fullName>
        <ecNumber evidence="1">2.7.11.1</ecNumber>
    </recommendedName>
</protein>
<dbReference type="Gene3D" id="1.25.40.10">
    <property type="entry name" value="Tetratricopeptide repeat domain"/>
    <property type="match status" value="1"/>
</dbReference>
<accession>A0A3D9SY65</accession>
<dbReference type="Gene3D" id="3.30.200.20">
    <property type="entry name" value="Phosphorylase Kinase, domain 1"/>
    <property type="match status" value="1"/>
</dbReference>
<dbReference type="FunFam" id="3.30.200.20:FF:000205">
    <property type="entry name" value="Serine/threonine protein kinase"/>
    <property type="match status" value="1"/>
</dbReference>
<dbReference type="CDD" id="cd14014">
    <property type="entry name" value="STKc_PknB_like"/>
    <property type="match status" value="1"/>
</dbReference>
<dbReference type="Pfam" id="PF00069">
    <property type="entry name" value="Pkinase"/>
    <property type="match status" value="1"/>
</dbReference>
<sequence length="873" mass="90737">MEKCTRPGCPGYIEDGFCNVDGLAPEPAPPPGAAPAPGQAPGHGRAPGTPGPASASGAGPASGQAQHAAPGFAHGQGPGMASGSAHGQGSGVSPGPGRGPGVASGSGQGASSGWASGGPQGAAPGSPSVPAQGGYPTGSPYVPPPAPPSGAGSSGVSGRTGGTAGTGSGRTASGRTASGRSARTGRTGSTGSSRRGMLGAGLVEVPPVPYRDPATAIMRNPEVPENRRFCSVDGEPVGRSRNGRPGRTEGYCPKCGHAFSFTPKLQPGELVGGQYEVLGALAHGGLGWVYLARDKNVSDSWRVLKGLLDSGDADAMQAAAAERAYLAQVDHPNIVKIYNFVQHPDPGTGELVGYIVMEYVGGESLKDILSQRRKEQGETATLPLTQVIAYGIEVLRAMGYLHSRGLLYCDFKPDNAIQSEEQLKLIDLGGVRRIDDDDSPIFGTVGYQAPEIGSEGTSVTSDLFTVARTLAVLSFPFRGYTGKYATTLPPRHEVPLLMRHESYYRFLLRATHPEPGDRFQDAAEMAEQLTGVLREVLAAEDGRPRPAPSTLFGPEQSTAGTEIATDAAAGDAVLPPLHVRAAAAALPAPQVSGSDPAAGFLAGLTARDPADLAAALAAAPVASPEVSMMLVRVRIELGALDEAGALIQELDATHPDDWRLDWYQGLQMLAGGDCAEAVAIFDDIYNLMPGEMPPKLALAFAHECGGNLPAAAFFYDMVARTDPTYVSAAFGAARVRLAMGDRAAALQVLDSVPRISTHHVAAQLAAVSAAVRGRRPAELSPHELAMAGRRLGVLRLDAERSGWFTAEVLEAALGWALEHRQPGPEVLGAPMAEDPLRRRLEETYRGLARLADDPEARLRLVDRANAVRPRTLW</sequence>
<keyword evidence="4" id="KW-0547">Nucleotide-binding</keyword>
<feature type="compositionally biased region" description="Low complexity" evidence="9">
    <location>
        <begin position="35"/>
        <end position="71"/>
    </location>
</feature>
<evidence type="ECO:0000256" key="6">
    <source>
        <dbReference type="ARBA" id="ARBA00022840"/>
    </source>
</evidence>
<evidence type="ECO:0000256" key="7">
    <source>
        <dbReference type="ARBA" id="ARBA00047899"/>
    </source>
</evidence>
<reference evidence="11 12" key="1">
    <citation type="submission" date="2018-08" db="EMBL/GenBank/DDBJ databases">
        <title>Sequencing the genomes of 1000 actinobacteria strains.</title>
        <authorList>
            <person name="Klenk H.-P."/>
        </authorList>
    </citation>
    <scope>NUCLEOTIDE SEQUENCE [LARGE SCALE GENOMIC DNA]</scope>
    <source>
        <strain evidence="11 12">DSM 43927</strain>
    </source>
</reference>
<dbReference type="PANTHER" id="PTHR24363">
    <property type="entry name" value="SERINE/THREONINE PROTEIN KINASE"/>
    <property type="match status" value="1"/>
</dbReference>
<dbReference type="GO" id="GO:0004674">
    <property type="term" value="F:protein serine/threonine kinase activity"/>
    <property type="evidence" value="ECO:0007669"/>
    <property type="project" value="UniProtKB-KW"/>
</dbReference>
<dbReference type="SUPFAM" id="SSF48452">
    <property type="entry name" value="TPR-like"/>
    <property type="match status" value="1"/>
</dbReference>
<evidence type="ECO:0000313" key="12">
    <source>
        <dbReference type="Proteomes" id="UP000256661"/>
    </source>
</evidence>